<evidence type="ECO:0000256" key="7">
    <source>
        <dbReference type="ARBA" id="ARBA00022645"/>
    </source>
</evidence>
<evidence type="ECO:0000313" key="23">
    <source>
        <dbReference type="Proteomes" id="UP001501940"/>
    </source>
</evidence>
<feature type="compositionally biased region" description="Basic and acidic residues" evidence="20">
    <location>
        <begin position="710"/>
        <end position="730"/>
    </location>
</feature>
<evidence type="ECO:0000256" key="9">
    <source>
        <dbReference type="ARBA" id="ARBA00022723"/>
    </source>
</evidence>
<feature type="region of interest" description="Disordered" evidence="20">
    <location>
        <begin position="953"/>
        <end position="999"/>
    </location>
</feature>
<evidence type="ECO:0000256" key="17">
    <source>
        <dbReference type="ARBA" id="ARBA00043071"/>
    </source>
</evidence>
<dbReference type="GeneTree" id="ENSGT00940000160201"/>
<dbReference type="Gene3D" id="2.60.40.3120">
    <property type="match status" value="1"/>
</dbReference>
<reference evidence="22 23" key="1">
    <citation type="submission" date="2022-01" db="EMBL/GenBank/DDBJ databases">
        <title>A chromosome-scale genome assembly of the false clownfish, Amphiprion ocellaris.</title>
        <authorList>
            <person name="Ryu T."/>
        </authorList>
    </citation>
    <scope>NUCLEOTIDE SEQUENCE [LARGE SCALE GENOMIC DNA]</scope>
</reference>
<evidence type="ECO:0000256" key="11">
    <source>
        <dbReference type="ARBA" id="ARBA00022833"/>
    </source>
</evidence>
<comment type="catalytic activity">
    <reaction evidence="15">
        <text>(L-glutamyl)(n+1)-gamma-L-glutamyl-L-glutamyl-[protein] + H2O = (L-glutamyl)(n)-gamma-L-glutamyl-L-glutamyl-[protein] + L-glutamate</text>
        <dbReference type="Rhea" id="RHEA:60004"/>
        <dbReference type="Rhea" id="RHEA-COMP:15519"/>
        <dbReference type="Rhea" id="RHEA-COMP:15675"/>
        <dbReference type="ChEBI" id="CHEBI:15377"/>
        <dbReference type="ChEBI" id="CHEBI:29985"/>
        <dbReference type="ChEBI" id="CHEBI:143623"/>
    </reaction>
    <physiologicalReaction direction="left-to-right" evidence="15">
        <dbReference type="Rhea" id="RHEA:60005"/>
    </physiologicalReaction>
</comment>
<evidence type="ECO:0000256" key="1">
    <source>
        <dbReference type="ARBA" id="ARBA00001947"/>
    </source>
</evidence>
<organism evidence="22 23">
    <name type="scientific">Amphiprion ocellaris</name>
    <name type="common">Clown anemonefish</name>
    <dbReference type="NCBI Taxonomy" id="80972"/>
    <lineage>
        <taxon>Eukaryota</taxon>
        <taxon>Metazoa</taxon>
        <taxon>Chordata</taxon>
        <taxon>Craniata</taxon>
        <taxon>Vertebrata</taxon>
        <taxon>Euteleostomi</taxon>
        <taxon>Actinopterygii</taxon>
        <taxon>Neopterygii</taxon>
        <taxon>Teleostei</taxon>
        <taxon>Neoteleostei</taxon>
        <taxon>Acanthomorphata</taxon>
        <taxon>Ovalentaria</taxon>
        <taxon>Pomacentridae</taxon>
        <taxon>Amphiprion</taxon>
    </lineage>
</organism>
<evidence type="ECO:0000256" key="3">
    <source>
        <dbReference type="ARBA" id="ARBA00004120"/>
    </source>
</evidence>
<dbReference type="PANTHER" id="PTHR12756">
    <property type="entry name" value="CYTOSOLIC CARBOXYPEPTIDASE"/>
    <property type="match status" value="1"/>
</dbReference>
<comment type="cofactor">
    <cofactor evidence="1">
        <name>Zn(2+)</name>
        <dbReference type="ChEBI" id="CHEBI:29105"/>
    </cofactor>
</comment>
<keyword evidence="11" id="KW-0862">Zinc</keyword>
<keyword evidence="6" id="KW-0963">Cytoplasm</keyword>
<sequence length="999" mass="113951">MPVRDSTFSNSHAVKPSVMAVSANRNWWNTYQLDKSDTNDSNTEEDEDELAGKRQLSLNLSQTLRTKQLLINFDGGRPVLRLRAPLDLVNFPSVSRPRWPIECEVISDIIQHIEWDPPEPEPFYQHTGHERTPMPVGEERGKVVYCIDNATKCPYFTCSRVGGSRGPIKSATYGVNQTEFTLEFESRFESGNLQKAVQVGVYDYELTLQTDLYTRKHTQWFYFRVRNMKAGATYRFTIINLMKSSSLYSAGMRPLLYSERAAEENGVGWQRSGSSIRYYRNSCQNTKGNNSDAVALYSLSWTLQFPYDSDTCYLAHCYPYTYSQLQRYLRHISSNPTVASYCKVRVLCHSLAGNAVYVVTVTSPGVSRVEGRTKKAVVVTARVHPGETNGSWMMEGFLDFLLGDSDDAQLLRDTFVFKVVPMLNPDGVVVGNYRCSLAGRDLNRYYKTLLRDSFPCVWYTRNMVERLMAEMDVVLYCDFHGHNRKNNVFMYGCNNRGDASLRLHERVFPLMMSKNASNKFSFKSCKFRVQRSKEGTGRIVMWRLGIKNSYTMEATFGGSTLGDRRGTHFTTRDLKSLGFYFCDTLLDYCDPDPAKTSYCLTELAALLRKEVRARLGKDVSTDCNFSVSDLETSTSGSNSSDSDGLPVHLLNQPQTVHPEQTPVKKKKKHLRSRKERNRLQPDRVKNNTQPTKSPQSSIKDVEFNLPNDSTVKESIPERPDVKESIPERPAGRHRKKWQVHGVIRKAGIPPPTSHSGELSQVTLWQGCEPIKDYCLDKLSAPFPHHKTKVCPSISTCTALSPHTGDPFIHPRQWRVSSQLLHLSALLPPSPNFLHSNQQQNICSQQSFTSYKVYRGLPSSLTAPHRSPSSMYGKVMQDIVPRKRMLSSLIANKFSDRHTFRDRTSLRISQHHFMSKNSYTACLDVTKIKQQTEGKEEDSSEVDLSLLRFGEQNQREPDIPLNDSESHSSVFEPVLRDRRGKKSMQRHFGRRKKRHQTLTV</sequence>
<name>A0A3Q1CS38_AMPOC</name>
<protein>
    <recommendedName>
        <fullName evidence="16">Cytosolic carboxypeptidase 2</fullName>
    </recommendedName>
    <alternativeName>
        <fullName evidence="18">ATP/GTP-binding protein-like 2</fullName>
    </alternativeName>
    <alternativeName>
        <fullName evidence="17">Protein deglutamylase CCP2</fullName>
    </alternativeName>
</protein>
<dbReference type="FunFam" id="3.40.630.10:FF:000011">
    <property type="entry name" value="cytosolic carboxypeptidase 2 isoform X1"/>
    <property type="match status" value="1"/>
</dbReference>
<dbReference type="GO" id="GO:0006508">
    <property type="term" value="P:proteolysis"/>
    <property type="evidence" value="ECO:0007669"/>
    <property type="project" value="UniProtKB-KW"/>
</dbReference>
<keyword evidence="14" id="KW-0966">Cell projection</keyword>
<dbReference type="GeneID" id="111563367"/>
<keyword evidence="7" id="KW-0121">Carboxypeptidase</keyword>
<keyword evidence="9" id="KW-0479">Metal-binding</keyword>
<evidence type="ECO:0000256" key="13">
    <source>
        <dbReference type="ARBA" id="ARBA00023212"/>
    </source>
</evidence>
<dbReference type="CDD" id="cd06907">
    <property type="entry name" value="M14_AGBL2-3_like"/>
    <property type="match status" value="1"/>
</dbReference>
<dbReference type="GO" id="GO:0005829">
    <property type="term" value="C:cytosol"/>
    <property type="evidence" value="ECO:0007669"/>
    <property type="project" value="UniProtKB-SubCell"/>
</dbReference>
<feature type="compositionally biased region" description="Basic residues" evidence="20">
    <location>
        <begin position="977"/>
        <end position="999"/>
    </location>
</feature>
<keyword evidence="12" id="KW-0482">Metalloprotease</keyword>
<feature type="region of interest" description="Disordered" evidence="20">
    <location>
        <begin position="627"/>
        <end position="738"/>
    </location>
</feature>
<reference evidence="22" key="3">
    <citation type="submission" date="2025-09" db="UniProtKB">
        <authorList>
            <consortium name="Ensembl"/>
        </authorList>
    </citation>
    <scope>IDENTIFICATION</scope>
</reference>
<evidence type="ECO:0000256" key="8">
    <source>
        <dbReference type="ARBA" id="ARBA00022670"/>
    </source>
</evidence>
<evidence type="ECO:0000256" key="12">
    <source>
        <dbReference type="ARBA" id="ARBA00023049"/>
    </source>
</evidence>
<evidence type="ECO:0000256" key="6">
    <source>
        <dbReference type="ARBA" id="ARBA00022490"/>
    </source>
</evidence>
<evidence type="ECO:0000256" key="20">
    <source>
        <dbReference type="SAM" id="MobiDB-lite"/>
    </source>
</evidence>
<dbReference type="Proteomes" id="UP001501940">
    <property type="component" value="Chromosome 3"/>
</dbReference>
<feature type="compositionally biased region" description="Polar residues" evidence="20">
    <location>
        <begin position="686"/>
        <end position="698"/>
    </location>
</feature>
<keyword evidence="10" id="KW-0378">Hydrolase</keyword>
<evidence type="ECO:0000256" key="10">
    <source>
        <dbReference type="ARBA" id="ARBA00022801"/>
    </source>
</evidence>
<dbReference type="GO" id="GO:0005814">
    <property type="term" value="C:centriole"/>
    <property type="evidence" value="ECO:0007669"/>
    <property type="project" value="UniProtKB-SubCell"/>
</dbReference>
<dbReference type="Pfam" id="PF00246">
    <property type="entry name" value="Peptidase_M14"/>
    <property type="match status" value="1"/>
</dbReference>
<evidence type="ECO:0000256" key="16">
    <source>
        <dbReference type="ARBA" id="ARBA00041046"/>
    </source>
</evidence>
<dbReference type="RefSeq" id="XP_023118181.2">
    <property type="nucleotide sequence ID" value="XM_023262413.3"/>
</dbReference>
<keyword evidence="8" id="KW-0645">Protease</keyword>
<evidence type="ECO:0000313" key="22">
    <source>
        <dbReference type="Ensembl" id="ENSAOCP00000030832.2"/>
    </source>
</evidence>
<evidence type="ECO:0000256" key="2">
    <source>
        <dbReference type="ARBA" id="ARBA00004114"/>
    </source>
</evidence>
<evidence type="ECO:0000256" key="5">
    <source>
        <dbReference type="ARBA" id="ARBA00005988"/>
    </source>
</evidence>
<evidence type="ECO:0000256" key="4">
    <source>
        <dbReference type="ARBA" id="ARBA00004514"/>
    </source>
</evidence>
<comment type="subcellular location">
    <subcellularLocation>
        <location evidence="3">Cytoplasm</location>
        <location evidence="3">Cytoskeleton</location>
        <location evidence="3">Cilium basal body</location>
    </subcellularLocation>
    <subcellularLocation>
        <location evidence="2">Cytoplasm</location>
        <location evidence="2">Cytoskeleton</location>
        <location evidence="2">Microtubule organizing center</location>
        <location evidence="2">Centrosome</location>
        <location evidence="2">Centriole</location>
    </subcellularLocation>
    <subcellularLocation>
        <location evidence="4">Cytoplasm</location>
        <location evidence="4">Cytosol</location>
    </subcellularLocation>
</comment>
<dbReference type="InterPro" id="IPR050821">
    <property type="entry name" value="Cytosolic_carboxypeptidase"/>
</dbReference>
<comment type="similarity">
    <text evidence="5 19">Belongs to the peptidase M14 family.</text>
</comment>
<dbReference type="PANTHER" id="PTHR12756:SF41">
    <property type="entry name" value="CYTOSOLIC CARBOXYPEPTIDASE 2"/>
    <property type="match status" value="1"/>
</dbReference>
<dbReference type="Pfam" id="PF18027">
    <property type="entry name" value="Pepdidase_M14_N"/>
    <property type="match status" value="1"/>
</dbReference>
<dbReference type="PROSITE" id="PS52035">
    <property type="entry name" value="PEPTIDASE_M14"/>
    <property type="match status" value="1"/>
</dbReference>
<dbReference type="SUPFAM" id="SSF53187">
    <property type="entry name" value="Zn-dependent exopeptidases"/>
    <property type="match status" value="1"/>
</dbReference>
<dbReference type="AlphaFoldDB" id="A0A3Q1CS38"/>
<keyword evidence="23" id="KW-1185">Reference proteome</keyword>
<dbReference type="GO" id="GO:0008270">
    <property type="term" value="F:zinc ion binding"/>
    <property type="evidence" value="ECO:0007669"/>
    <property type="project" value="InterPro"/>
</dbReference>
<dbReference type="InterPro" id="IPR000834">
    <property type="entry name" value="Peptidase_M14"/>
</dbReference>
<dbReference type="STRING" id="80972.ENSAOCP00000030832"/>
<evidence type="ECO:0000256" key="15">
    <source>
        <dbReference type="ARBA" id="ARBA00029302"/>
    </source>
</evidence>
<dbReference type="Ensembl" id="ENSAOCT00000026181.2">
    <property type="protein sequence ID" value="ENSAOCP00000030832.2"/>
    <property type="gene ID" value="ENSAOCG00000022050.2"/>
</dbReference>
<feature type="compositionally biased region" description="Basic residues" evidence="20">
    <location>
        <begin position="663"/>
        <end position="676"/>
    </location>
</feature>
<evidence type="ECO:0000256" key="14">
    <source>
        <dbReference type="ARBA" id="ARBA00023273"/>
    </source>
</evidence>
<feature type="domain" description="Peptidase M14" evidence="21">
    <location>
        <begin position="318"/>
        <end position="589"/>
    </location>
</feature>
<feature type="active site" description="Proton donor/acceptor" evidence="19">
    <location>
        <position position="553"/>
    </location>
</feature>
<dbReference type="OMA" id="LWQGCEP"/>
<evidence type="ECO:0000259" key="21">
    <source>
        <dbReference type="PROSITE" id="PS52035"/>
    </source>
</evidence>
<proteinExistence type="inferred from homology"/>
<dbReference type="InterPro" id="IPR040626">
    <property type="entry name" value="Pepdidase_M14_N"/>
</dbReference>
<accession>A0A3Q1CS38</accession>
<evidence type="ECO:0000256" key="19">
    <source>
        <dbReference type="PROSITE-ProRule" id="PRU01379"/>
    </source>
</evidence>
<gene>
    <name evidence="22" type="primary">AGBL2</name>
</gene>
<evidence type="ECO:0000256" key="18">
    <source>
        <dbReference type="ARBA" id="ARBA00043107"/>
    </source>
</evidence>
<reference evidence="22" key="2">
    <citation type="submission" date="2025-08" db="UniProtKB">
        <authorList>
            <consortium name="Ensembl"/>
        </authorList>
    </citation>
    <scope>IDENTIFICATION</scope>
</reference>
<dbReference type="GO" id="GO:0004181">
    <property type="term" value="F:metallocarboxypeptidase activity"/>
    <property type="evidence" value="ECO:0007669"/>
    <property type="project" value="InterPro"/>
</dbReference>
<dbReference type="Gene3D" id="3.40.630.10">
    <property type="entry name" value="Zn peptidases"/>
    <property type="match status" value="1"/>
</dbReference>
<keyword evidence="13" id="KW-0206">Cytoskeleton</keyword>
<feature type="compositionally biased region" description="Low complexity" evidence="20">
    <location>
        <begin position="628"/>
        <end position="645"/>
    </location>
</feature>